<dbReference type="GO" id="GO:0043531">
    <property type="term" value="F:ADP binding"/>
    <property type="evidence" value="ECO:0007669"/>
    <property type="project" value="InterPro"/>
</dbReference>
<evidence type="ECO:0000256" key="7">
    <source>
        <dbReference type="SAM" id="MobiDB-lite"/>
    </source>
</evidence>
<evidence type="ECO:0008006" key="12">
    <source>
        <dbReference type="Google" id="ProtNLM"/>
    </source>
</evidence>
<dbReference type="InterPro" id="IPR057135">
    <property type="entry name" value="At4g27190-like_LRR"/>
</dbReference>
<evidence type="ECO:0000256" key="4">
    <source>
        <dbReference type="ARBA" id="ARBA00022741"/>
    </source>
</evidence>
<sequence>MGDPISLSCFANKIFDKVFDPIVKYLVIYPITALYLCKQNVTKLTAKLGVLAIRKRDLQHRVYEAQQRGDEILEEVEQWMSEAHEHISGKRKADIDELIEKAERKYCFGCCPNPKALYDLSEKAKEYAADVDGLTQKVFESASYFHFQKQESIVSRDDFVDFESRNKVLADIMKALQSPTVDMIGVRGMLGMGKTTLVKEVKRKAMQEKLFDVVVMANVTSNPDSAKIVEEMARDLGMFQLPKELTARQVADRINGRLRKNNALVILDDIWGKIDLKDLGIPSGSKRKRPVAEQQTEESSLREEQKECKVLLTSREHKVLSEKMGVKNENIFHVNKLADDEAMELFNLRVEDDIESSHRSEGIEIVKRCSGLPLAIEKIAMALRGKEDQHWNSLLQELKASKDGEYAVVRSAIEFSFSQLEREELKQTFLLCCLMGHNASIEDLMEYGTGLKLFPELDKIEDFRDAALALVKNLRDSSLLLNGPTNKQFDMQDAVQDAAMSIASRDGEVLSSKDEDAAAVWPDEEAISVKLKWIYLPNADISQLLRELELRGHTEGGYKQVQCPQLTFFHLSNKYPSSETAVPVDFFEGMKNLEVLSLTKMYFLSMPQSISLLTKLQTLRLNQSKLGVEEGLGEIIGKLRKLQVLNLAGCDITELPVEIACLTWLKLLDMSDCTNLKVISPDVLSKLYRLEELKMVNSFDQWQFIEQHENRNGNASLAELKHLKKLTTLEVCINDIQMIPEGLFNAELKRYKIFLGDMWKYRTSSSENTKILMLELKADSSHSSVTKLLKVCEELHLEGLHGVKNVVYQLENEGFQKLRSLYVQNAPGIQFMIDSERLVCSDPFPVLEELVLQNLTKMEKICRELDVLGATSFNKLRIITIECCHQLKNLFSFSVVKQLIQLQEISLKDCENVEEIVAEEAQVTVREIEEAATKVEPGQEIVAEEAQATIREIEGAATKIELGQVRSLRLEKLPNFISFCQEKNSRVADQEGGRLSSSRCMPLFNEKVVFPMLEELQLTDVKIDRIWNTLATLDSVQKLTKLIIVSCSDLKYLFSSSLANGLVKLLHLRIVDCKSLREIIATDTGPEMGNCFVEFPSLKRLSILNCPELMGFMVKSKSTNEADDSLPFIDKHVAFPCLESIILDGFRNTKIIWPNQLSPGSFCKLSELTVANCENLTTIFTKDMLGSIFKSMEKLEIYSCASVEEVFKVGEINLKESVQTPLRNLWISNLPSLKHVWNEDPKEILTFHNMESVVVCNCPNIKSVFPISVAKGLKQLQKLQIESCGVEQIVTMGREGTEAGVKFVFPRLSNLKLIRLERLRYFYSGKHTTLWPELKKLDVFDCGCVDEVEIRNGQRRPDFPVGQPLFYMKEIIPQLEKLSLSKDDIDMIRESRFKRDFFFNIKVLRISHDIGGESAIFRISFFRRFYNVEKLVLTECSLEELFPSHGHGEVEEEEQQHFETQFSRIKTLKLEFITNLKHVWSGDSSSVLPNLETLKVICGDDLISLSTSTTSFKNLTTLFVAGCHNMENLVSVATVQSLVNVKSMTVGHCLKLTEIVGSQGDLTEDPIIFSSLRYLKLETLIRLACFCSGNFIFDFPNLEQLIVKQCPKLEIFSKRVPKTPRLLQVEGGVLWNMEGDLNATTQRMYKKKVPCPSGHLSLHQLAIPVYPLYGHEPCEPHTVGSRKLHNNGSSDNGGRSRK</sequence>
<feature type="domain" description="Disease resistance protein At4g27190-like leucine-rich repeats" evidence="9">
    <location>
        <begin position="1013"/>
        <end position="1109"/>
    </location>
</feature>
<gene>
    <name evidence="10" type="ORF">SLEP1_g35333</name>
</gene>
<dbReference type="GO" id="GO:0006952">
    <property type="term" value="P:defense response"/>
    <property type="evidence" value="ECO:0007669"/>
    <property type="project" value="UniProtKB-KW"/>
</dbReference>
<comment type="similarity">
    <text evidence="1">Belongs to the disease resistance NB-LRR family.</text>
</comment>
<dbReference type="Gene3D" id="3.80.10.10">
    <property type="entry name" value="Ribonuclease Inhibitor"/>
    <property type="match status" value="3"/>
</dbReference>
<keyword evidence="6" id="KW-0067">ATP-binding</keyword>
<dbReference type="SUPFAM" id="SSF52047">
    <property type="entry name" value="RNI-like"/>
    <property type="match status" value="1"/>
</dbReference>
<dbReference type="SUPFAM" id="SSF52540">
    <property type="entry name" value="P-loop containing nucleoside triphosphate hydrolases"/>
    <property type="match status" value="1"/>
</dbReference>
<feature type="region of interest" description="Disordered" evidence="7">
    <location>
        <begin position="285"/>
        <end position="304"/>
    </location>
</feature>
<evidence type="ECO:0000259" key="9">
    <source>
        <dbReference type="Pfam" id="PF23247"/>
    </source>
</evidence>
<organism evidence="10 11">
    <name type="scientific">Rubroshorea leprosula</name>
    <dbReference type="NCBI Taxonomy" id="152421"/>
    <lineage>
        <taxon>Eukaryota</taxon>
        <taxon>Viridiplantae</taxon>
        <taxon>Streptophyta</taxon>
        <taxon>Embryophyta</taxon>
        <taxon>Tracheophyta</taxon>
        <taxon>Spermatophyta</taxon>
        <taxon>Magnoliopsida</taxon>
        <taxon>eudicotyledons</taxon>
        <taxon>Gunneridae</taxon>
        <taxon>Pentapetalae</taxon>
        <taxon>rosids</taxon>
        <taxon>malvids</taxon>
        <taxon>Malvales</taxon>
        <taxon>Dipterocarpaceae</taxon>
        <taxon>Rubroshorea</taxon>
    </lineage>
</organism>
<dbReference type="PANTHER" id="PTHR33463">
    <property type="entry name" value="NB-ARC DOMAIN-CONTAINING PROTEIN-RELATED"/>
    <property type="match status" value="1"/>
</dbReference>
<feature type="domain" description="Disease resistance protein At4g27190-like leucine-rich repeats" evidence="9">
    <location>
        <begin position="1147"/>
        <end position="1285"/>
    </location>
</feature>
<dbReference type="Gene3D" id="1.10.8.430">
    <property type="entry name" value="Helical domain of apoptotic protease-activating factors"/>
    <property type="match status" value="1"/>
</dbReference>
<reference evidence="10 11" key="1">
    <citation type="journal article" date="2021" name="Commun. Biol.">
        <title>The genome of Shorea leprosula (Dipterocarpaceae) highlights the ecological relevance of drought in aseasonal tropical rainforests.</title>
        <authorList>
            <person name="Ng K.K.S."/>
            <person name="Kobayashi M.J."/>
            <person name="Fawcett J.A."/>
            <person name="Hatakeyama M."/>
            <person name="Paape T."/>
            <person name="Ng C.H."/>
            <person name="Ang C.C."/>
            <person name="Tnah L.H."/>
            <person name="Lee C.T."/>
            <person name="Nishiyama T."/>
            <person name="Sese J."/>
            <person name="O'Brien M.J."/>
            <person name="Copetti D."/>
            <person name="Mohd Noor M.I."/>
            <person name="Ong R.C."/>
            <person name="Putra M."/>
            <person name="Sireger I.Z."/>
            <person name="Indrioko S."/>
            <person name="Kosugi Y."/>
            <person name="Izuno A."/>
            <person name="Isagi Y."/>
            <person name="Lee S.L."/>
            <person name="Shimizu K.K."/>
        </authorList>
    </citation>
    <scope>NUCLEOTIDE SEQUENCE [LARGE SCALE GENOMIC DNA]</scope>
    <source>
        <strain evidence="10">214</strain>
    </source>
</reference>
<comment type="caution">
    <text evidence="10">The sequence shown here is derived from an EMBL/GenBank/DDBJ whole genome shotgun (WGS) entry which is preliminary data.</text>
</comment>
<dbReference type="Pfam" id="PF00931">
    <property type="entry name" value="NB-ARC"/>
    <property type="match status" value="1"/>
</dbReference>
<feature type="domain" description="Disease resistance protein At4g27190-like leucine-rich repeats" evidence="9">
    <location>
        <begin position="788"/>
        <end position="911"/>
    </location>
</feature>
<dbReference type="PRINTS" id="PR00364">
    <property type="entry name" value="DISEASERSIST"/>
</dbReference>
<feature type="domain" description="Disease resistance protein At4g27190-like leucine-rich repeats" evidence="9">
    <location>
        <begin position="1375"/>
        <end position="1505"/>
    </location>
</feature>
<evidence type="ECO:0000256" key="5">
    <source>
        <dbReference type="ARBA" id="ARBA00022821"/>
    </source>
</evidence>
<evidence type="ECO:0000256" key="1">
    <source>
        <dbReference type="ARBA" id="ARBA00008894"/>
    </source>
</evidence>
<keyword evidence="2" id="KW-0433">Leucine-rich repeat</keyword>
<evidence type="ECO:0000313" key="11">
    <source>
        <dbReference type="Proteomes" id="UP001054252"/>
    </source>
</evidence>
<feature type="domain" description="NB-ARC" evidence="8">
    <location>
        <begin position="168"/>
        <end position="350"/>
    </location>
</feature>
<protein>
    <recommendedName>
        <fullName evidence="12">AAA+ ATPase domain-containing protein</fullName>
    </recommendedName>
</protein>
<dbReference type="Proteomes" id="UP001054252">
    <property type="component" value="Unassembled WGS sequence"/>
</dbReference>
<feature type="region of interest" description="Disordered" evidence="7">
    <location>
        <begin position="1677"/>
        <end position="1698"/>
    </location>
</feature>
<proteinExistence type="inferred from homology"/>
<keyword evidence="11" id="KW-1185">Reference proteome</keyword>
<keyword evidence="3" id="KW-0677">Repeat</keyword>
<evidence type="ECO:0000259" key="8">
    <source>
        <dbReference type="Pfam" id="PF00931"/>
    </source>
</evidence>
<dbReference type="InterPro" id="IPR050905">
    <property type="entry name" value="Plant_NBS-LRR"/>
</dbReference>
<evidence type="ECO:0000256" key="2">
    <source>
        <dbReference type="ARBA" id="ARBA00022614"/>
    </source>
</evidence>
<dbReference type="GO" id="GO:0005524">
    <property type="term" value="F:ATP binding"/>
    <property type="evidence" value="ECO:0007669"/>
    <property type="project" value="UniProtKB-KW"/>
</dbReference>
<name>A0AAV5KMW7_9ROSI</name>
<feature type="domain" description="Disease resistance protein At4g27190-like leucine-rich repeats" evidence="9">
    <location>
        <begin position="1506"/>
        <end position="1614"/>
    </location>
</feature>
<keyword evidence="5" id="KW-0611">Plant defense</keyword>
<keyword evidence="4" id="KW-0547">Nucleotide-binding</keyword>
<dbReference type="InterPro" id="IPR002182">
    <property type="entry name" value="NB-ARC"/>
</dbReference>
<evidence type="ECO:0000256" key="6">
    <source>
        <dbReference type="ARBA" id="ARBA00022840"/>
    </source>
</evidence>
<dbReference type="InterPro" id="IPR003591">
    <property type="entry name" value="Leu-rich_rpt_typical-subtyp"/>
</dbReference>
<dbReference type="InterPro" id="IPR027417">
    <property type="entry name" value="P-loop_NTPase"/>
</dbReference>
<dbReference type="EMBL" id="BPVZ01000070">
    <property type="protein sequence ID" value="GKV25960.1"/>
    <property type="molecule type" value="Genomic_DNA"/>
</dbReference>
<dbReference type="Gene3D" id="3.40.50.300">
    <property type="entry name" value="P-loop containing nucleotide triphosphate hydrolases"/>
    <property type="match status" value="1"/>
</dbReference>
<dbReference type="Pfam" id="PF23247">
    <property type="entry name" value="LRR_RPS2"/>
    <property type="match status" value="5"/>
</dbReference>
<accession>A0AAV5KMW7</accession>
<dbReference type="PANTHER" id="PTHR33463:SF198">
    <property type="entry name" value="RPP4C3"/>
    <property type="match status" value="1"/>
</dbReference>
<feature type="compositionally biased region" description="Polar residues" evidence="7">
    <location>
        <begin position="1686"/>
        <end position="1698"/>
    </location>
</feature>
<dbReference type="InterPro" id="IPR042197">
    <property type="entry name" value="Apaf_helical"/>
</dbReference>
<evidence type="ECO:0000256" key="3">
    <source>
        <dbReference type="ARBA" id="ARBA00022737"/>
    </source>
</evidence>
<dbReference type="SUPFAM" id="SSF52058">
    <property type="entry name" value="L domain-like"/>
    <property type="match status" value="2"/>
</dbReference>
<evidence type="ECO:0000313" key="10">
    <source>
        <dbReference type="EMBL" id="GKV25960.1"/>
    </source>
</evidence>
<dbReference type="InterPro" id="IPR032675">
    <property type="entry name" value="LRR_dom_sf"/>
</dbReference>
<dbReference type="SMART" id="SM00369">
    <property type="entry name" value="LRR_TYP"/>
    <property type="match status" value="2"/>
</dbReference>